<comment type="caution">
    <text evidence="2">The sequence shown here is derived from an EMBL/GenBank/DDBJ whole genome shotgun (WGS) entry which is preliminary data.</text>
</comment>
<dbReference type="GO" id="GO:0016301">
    <property type="term" value="F:kinase activity"/>
    <property type="evidence" value="ECO:0007669"/>
    <property type="project" value="UniProtKB-KW"/>
</dbReference>
<evidence type="ECO:0000259" key="1">
    <source>
        <dbReference type="Pfam" id="PF07475"/>
    </source>
</evidence>
<dbReference type="SUPFAM" id="SSF53795">
    <property type="entry name" value="PEP carboxykinase-like"/>
    <property type="match status" value="1"/>
</dbReference>
<dbReference type="Pfam" id="PF07475">
    <property type="entry name" value="Hpr_kinase_C"/>
    <property type="match status" value="1"/>
</dbReference>
<proteinExistence type="predicted"/>
<evidence type="ECO:0000313" key="3">
    <source>
        <dbReference type="Proteomes" id="UP001235094"/>
    </source>
</evidence>
<keyword evidence="2" id="KW-0418">Kinase</keyword>
<dbReference type="InterPro" id="IPR027417">
    <property type="entry name" value="P-loop_NTPase"/>
</dbReference>
<dbReference type="Proteomes" id="UP001235094">
    <property type="component" value="Unassembled WGS sequence"/>
</dbReference>
<protein>
    <submittedName>
        <fullName evidence="2">Serine kinase of HPr protein (Carbohydrate metabolism regulator)</fullName>
    </submittedName>
</protein>
<keyword evidence="2" id="KW-0808">Transferase</keyword>
<reference evidence="2 3" key="1">
    <citation type="submission" date="2023-07" db="EMBL/GenBank/DDBJ databases">
        <title>Genomic Encyclopedia of Type Strains, Phase IV (KMG-IV): sequencing the most valuable type-strain genomes for metagenomic binning, comparative biology and taxonomic classification.</title>
        <authorList>
            <person name="Goeker M."/>
        </authorList>
    </citation>
    <scope>NUCLEOTIDE SEQUENCE [LARGE SCALE GENOMIC DNA]</scope>
    <source>
        <strain evidence="2 3">DSM 15561</strain>
    </source>
</reference>
<dbReference type="RefSeq" id="WP_306890732.1">
    <property type="nucleotide sequence ID" value="NZ_JAUSVR010000009.1"/>
</dbReference>
<dbReference type="CDD" id="cd01918">
    <property type="entry name" value="HprK_C"/>
    <property type="match status" value="1"/>
</dbReference>
<keyword evidence="3" id="KW-1185">Reference proteome</keyword>
<gene>
    <name evidence="2" type="ORF">QOZ99_002958</name>
</gene>
<accession>A0ABU0LTN5</accession>
<feature type="domain" description="HPr kinase/phosphorylase C-terminal" evidence="1">
    <location>
        <begin position="9"/>
        <end position="87"/>
    </location>
</feature>
<dbReference type="InterPro" id="IPR011104">
    <property type="entry name" value="Hpr_kin/Pase_C"/>
</dbReference>
<sequence>MNAPTVHGSIHASCVSIGGRGVLLRGASGAGKSHLAFALILAGGVGRVPPVRLVADDRVRLETRAGRLVASAPHGLAGLIEVRGAGLRRLPFDVETVLDLVVDLDAPDAARLPEEAACRARIDGVELRRLPVLKSGDPLQQVLAVLLTAPFSDMPIP</sequence>
<evidence type="ECO:0000313" key="2">
    <source>
        <dbReference type="EMBL" id="MDQ0512058.1"/>
    </source>
</evidence>
<organism evidence="2 3">
    <name type="scientific">Ancylobacter amanitiformis</name>
    <dbReference type="NCBI Taxonomy" id="217069"/>
    <lineage>
        <taxon>Bacteria</taxon>
        <taxon>Pseudomonadati</taxon>
        <taxon>Pseudomonadota</taxon>
        <taxon>Alphaproteobacteria</taxon>
        <taxon>Hyphomicrobiales</taxon>
        <taxon>Xanthobacteraceae</taxon>
        <taxon>Ancylobacter</taxon>
    </lineage>
</organism>
<dbReference type="Gene3D" id="3.40.50.300">
    <property type="entry name" value="P-loop containing nucleotide triphosphate hydrolases"/>
    <property type="match status" value="1"/>
</dbReference>
<dbReference type="EMBL" id="JAUSVR010000009">
    <property type="protein sequence ID" value="MDQ0512058.1"/>
    <property type="molecule type" value="Genomic_DNA"/>
</dbReference>
<name>A0ABU0LTN5_9HYPH</name>